<protein>
    <submittedName>
        <fullName evidence="1">Glycosyltransferase family 1 protein</fullName>
    </submittedName>
</protein>
<dbReference type="GO" id="GO:0016740">
    <property type="term" value="F:transferase activity"/>
    <property type="evidence" value="ECO:0007669"/>
    <property type="project" value="UniProtKB-KW"/>
</dbReference>
<dbReference type="Gene3D" id="3.40.50.2000">
    <property type="entry name" value="Glycogen Phosphorylase B"/>
    <property type="match status" value="2"/>
</dbReference>
<evidence type="ECO:0000313" key="2">
    <source>
        <dbReference type="Proteomes" id="UP000297966"/>
    </source>
</evidence>
<gene>
    <name evidence="1" type="ORF">E4K65_33480</name>
</gene>
<comment type="caution">
    <text evidence="1">The sequence shown here is derived from an EMBL/GenBank/DDBJ whole genome shotgun (WGS) entry which is preliminary data.</text>
</comment>
<keyword evidence="1" id="KW-0808">Transferase</keyword>
<dbReference type="SUPFAM" id="SSF53756">
    <property type="entry name" value="UDP-Glycosyltransferase/glycogen phosphorylase"/>
    <property type="match status" value="1"/>
</dbReference>
<keyword evidence="2" id="KW-1185">Reference proteome</keyword>
<evidence type="ECO:0000313" key="1">
    <source>
        <dbReference type="EMBL" id="TFV43145.1"/>
    </source>
</evidence>
<dbReference type="OrthoDB" id="9807209at2"/>
<dbReference type="RefSeq" id="WP_135177764.1">
    <property type="nucleotide sequence ID" value="NZ_SPQT01000025.1"/>
</dbReference>
<sequence length="389" mass="43058">MKNILWICGRLPTPLFTGDALYSAGLLKALAQTNEAAITLVGTRRTDEPVGDHILSLPNTTCVDVPPTRSSGLRSLLSPLPRDAFNLSTPELSRSLAKLLQQNWDWIVIDHAYSAGPLSAILQNRKRASICYISHNAEGAIRPRIASSFNNPLRRTLMRLDAEKYRRLENMILQTADAVTCISAEDASYFERFSRQVHIVPPVYLGSVCPARQIQSDCPRSLLLLGSFEWGAKQRNLELIVESLLPALQQNGVTLNVVGTVPQHFRDRFTSFRPHLSFHGRVDDVSPFVASCRGGLVPDLLGGGFKLKVLDYAFQRLPIFGLRNALAGTTVTEQLAMFPADGLDSLAETIIRNIDDLATLNRNQDSLFELLSARFGLEAGTRYLSKVFL</sequence>
<dbReference type="Pfam" id="PF13692">
    <property type="entry name" value="Glyco_trans_1_4"/>
    <property type="match status" value="1"/>
</dbReference>
<accession>A0A4Y9LIH2</accession>
<reference evidence="1 2" key="1">
    <citation type="submission" date="2019-03" db="EMBL/GenBank/DDBJ databases">
        <title>Bradyrhizobium diversity isolated from nodules of Chamaecrista fasciculata.</title>
        <authorList>
            <person name="Klepa M.S."/>
            <person name="Urquiaga M.O."/>
            <person name="Hungria M."/>
            <person name="Delamuta J.R."/>
        </authorList>
    </citation>
    <scope>NUCLEOTIDE SEQUENCE [LARGE SCALE GENOMIC DNA]</scope>
    <source>
        <strain evidence="1 2">CNPSo 3448</strain>
    </source>
</reference>
<dbReference type="AlphaFoldDB" id="A0A4Y9LIH2"/>
<name>A0A4Y9LIH2_9BRAD</name>
<organism evidence="1 2">
    <name type="scientific">Bradyrhizobium niftali</name>
    <dbReference type="NCBI Taxonomy" id="2560055"/>
    <lineage>
        <taxon>Bacteria</taxon>
        <taxon>Pseudomonadati</taxon>
        <taxon>Pseudomonadota</taxon>
        <taxon>Alphaproteobacteria</taxon>
        <taxon>Hyphomicrobiales</taxon>
        <taxon>Nitrobacteraceae</taxon>
        <taxon>Bradyrhizobium</taxon>
    </lineage>
</organism>
<dbReference type="EMBL" id="SPQT01000025">
    <property type="protein sequence ID" value="TFV43145.1"/>
    <property type="molecule type" value="Genomic_DNA"/>
</dbReference>
<dbReference type="Proteomes" id="UP000297966">
    <property type="component" value="Unassembled WGS sequence"/>
</dbReference>
<proteinExistence type="predicted"/>